<gene>
    <name evidence="8" type="ORF">ARHIZOSPH14_24870</name>
</gene>
<evidence type="ECO:0000313" key="8">
    <source>
        <dbReference type="EMBL" id="GLI28245.1"/>
    </source>
</evidence>
<dbReference type="PANTHER" id="PTHR30482">
    <property type="entry name" value="HIGH-AFFINITY BRANCHED-CHAIN AMINO ACID TRANSPORT SYSTEM PERMEASE"/>
    <property type="match status" value="1"/>
</dbReference>
<feature type="transmembrane region" description="Helical" evidence="7">
    <location>
        <begin position="96"/>
        <end position="116"/>
    </location>
</feature>
<feature type="transmembrane region" description="Helical" evidence="7">
    <location>
        <begin position="278"/>
        <end position="304"/>
    </location>
</feature>
<feature type="region of interest" description="Disordered" evidence="6">
    <location>
        <begin position="1"/>
        <end position="27"/>
    </location>
</feature>
<organism evidence="8 9">
    <name type="scientific">Agromyces rhizosphaerae</name>
    <dbReference type="NCBI Taxonomy" id="88374"/>
    <lineage>
        <taxon>Bacteria</taxon>
        <taxon>Bacillati</taxon>
        <taxon>Actinomycetota</taxon>
        <taxon>Actinomycetes</taxon>
        <taxon>Micrococcales</taxon>
        <taxon>Microbacteriaceae</taxon>
        <taxon>Agromyces</taxon>
    </lineage>
</organism>
<evidence type="ECO:0000256" key="2">
    <source>
        <dbReference type="ARBA" id="ARBA00022475"/>
    </source>
</evidence>
<keyword evidence="4 7" id="KW-1133">Transmembrane helix</keyword>
<dbReference type="CDD" id="cd06581">
    <property type="entry name" value="TM_PBP1_LivM_like"/>
    <property type="match status" value="1"/>
</dbReference>
<evidence type="ECO:0000256" key="7">
    <source>
        <dbReference type="SAM" id="Phobius"/>
    </source>
</evidence>
<proteinExistence type="predicted"/>
<dbReference type="InterPro" id="IPR001851">
    <property type="entry name" value="ABC_transp_permease"/>
</dbReference>
<feature type="transmembrane region" description="Helical" evidence="7">
    <location>
        <begin position="325"/>
        <end position="346"/>
    </location>
</feature>
<feature type="transmembrane region" description="Helical" evidence="7">
    <location>
        <begin position="45"/>
        <end position="64"/>
    </location>
</feature>
<feature type="transmembrane region" description="Helical" evidence="7">
    <location>
        <begin position="247"/>
        <end position="266"/>
    </location>
</feature>
<feature type="transmembrane region" description="Helical" evidence="7">
    <location>
        <begin position="70"/>
        <end position="89"/>
    </location>
</feature>
<keyword evidence="2" id="KW-1003">Cell membrane</keyword>
<dbReference type="Proteomes" id="UP001144396">
    <property type="component" value="Unassembled WGS sequence"/>
</dbReference>
<comment type="subcellular location">
    <subcellularLocation>
        <location evidence="1">Cell membrane</location>
        <topology evidence="1">Multi-pass membrane protein</topology>
    </subcellularLocation>
</comment>
<evidence type="ECO:0000313" key="9">
    <source>
        <dbReference type="Proteomes" id="UP001144396"/>
    </source>
</evidence>
<feature type="transmembrane region" description="Helical" evidence="7">
    <location>
        <begin position="147"/>
        <end position="165"/>
    </location>
</feature>
<sequence length="362" mass="37728">MTTQLDEQTERADAPEPAAPPRAPRITPVEWLRTPRPPLRLSRPVSLALGAAGVVALAIVPFVNPSWINLHVALVLIFAIVAMGLNLLVGMGGQVSLGHAAFFAVGAYTTAVVGAAGVPAVATLPLAGAVAFAIGWLFGIPALRLQGLQLGLVTLALALVTPPAIRQLDEITRGSRGIGIDGDPPAGVPLDQDQWVYLLALLVFVLAWVVTARMARGRIGRAFVAIRDAELVAETLGVAVQRTKVRLFATSAAYAGVGGGLYAMLLEFIGPENFGLTLSISFITMIVVGGIATVPGAVLGAAFVQAVPAIAGEIDPAAAGFTYGVVLLLFVFFVPFGLIGVIRGALAPLVDRVPWLRPRRLR</sequence>
<dbReference type="AlphaFoldDB" id="A0A9W6FQ79"/>
<dbReference type="PANTHER" id="PTHR30482:SF20">
    <property type="entry name" value="HIGH-AFFINITY BRANCHED-CHAIN AMINO ACID TRANSPORT SYSTEM PERMEASE PROTEIN LIVM"/>
    <property type="match status" value="1"/>
</dbReference>
<dbReference type="GO" id="GO:0015658">
    <property type="term" value="F:branched-chain amino acid transmembrane transporter activity"/>
    <property type="evidence" value="ECO:0007669"/>
    <property type="project" value="InterPro"/>
</dbReference>
<dbReference type="InterPro" id="IPR043428">
    <property type="entry name" value="LivM-like"/>
</dbReference>
<keyword evidence="5 7" id="KW-0472">Membrane</keyword>
<feature type="transmembrane region" description="Helical" evidence="7">
    <location>
        <begin position="122"/>
        <end position="140"/>
    </location>
</feature>
<reference evidence="8" key="1">
    <citation type="submission" date="2022-12" db="EMBL/GenBank/DDBJ databases">
        <title>Reference genome sequencing for broad-spectrum identification of bacterial and archaeal isolates by mass spectrometry.</title>
        <authorList>
            <person name="Sekiguchi Y."/>
            <person name="Tourlousse D.M."/>
        </authorList>
    </citation>
    <scope>NUCLEOTIDE SEQUENCE</scope>
    <source>
        <strain evidence="8">14</strain>
    </source>
</reference>
<evidence type="ECO:0000256" key="5">
    <source>
        <dbReference type="ARBA" id="ARBA00023136"/>
    </source>
</evidence>
<comment type="caution">
    <text evidence="8">The sequence shown here is derived from an EMBL/GenBank/DDBJ whole genome shotgun (WGS) entry which is preliminary data.</text>
</comment>
<dbReference type="EMBL" id="BSDP01000001">
    <property type="protein sequence ID" value="GLI28245.1"/>
    <property type="molecule type" value="Genomic_DNA"/>
</dbReference>
<evidence type="ECO:0000256" key="1">
    <source>
        <dbReference type="ARBA" id="ARBA00004651"/>
    </source>
</evidence>
<dbReference type="GO" id="GO:0005886">
    <property type="term" value="C:plasma membrane"/>
    <property type="evidence" value="ECO:0007669"/>
    <property type="project" value="UniProtKB-SubCell"/>
</dbReference>
<evidence type="ECO:0000256" key="6">
    <source>
        <dbReference type="SAM" id="MobiDB-lite"/>
    </source>
</evidence>
<dbReference type="Pfam" id="PF02653">
    <property type="entry name" value="BPD_transp_2"/>
    <property type="match status" value="1"/>
</dbReference>
<evidence type="ECO:0000256" key="4">
    <source>
        <dbReference type="ARBA" id="ARBA00022989"/>
    </source>
</evidence>
<dbReference type="RefSeq" id="WP_281885449.1">
    <property type="nucleotide sequence ID" value="NZ_BSDP01000001.1"/>
</dbReference>
<accession>A0A9W6FQ79</accession>
<protein>
    <submittedName>
        <fullName evidence="8">Branched-chain amino acid ABC transporter permease</fullName>
    </submittedName>
</protein>
<feature type="transmembrane region" description="Helical" evidence="7">
    <location>
        <begin position="194"/>
        <end position="211"/>
    </location>
</feature>
<name>A0A9W6FQ79_9MICO</name>
<keyword evidence="9" id="KW-1185">Reference proteome</keyword>
<evidence type="ECO:0000256" key="3">
    <source>
        <dbReference type="ARBA" id="ARBA00022692"/>
    </source>
</evidence>
<keyword evidence="3 7" id="KW-0812">Transmembrane</keyword>